<feature type="transmembrane region" description="Helical" evidence="1">
    <location>
        <begin position="55"/>
        <end position="80"/>
    </location>
</feature>
<name>A0ABP8VB26_9GAMM</name>
<dbReference type="EMBL" id="BAABFL010000478">
    <property type="protein sequence ID" value="GAA4652596.1"/>
    <property type="molecule type" value="Genomic_DNA"/>
</dbReference>
<reference evidence="3" key="1">
    <citation type="journal article" date="2019" name="Int. J. Syst. Evol. Microbiol.">
        <title>The Global Catalogue of Microorganisms (GCM) 10K type strain sequencing project: providing services to taxonomists for standard genome sequencing and annotation.</title>
        <authorList>
            <consortium name="The Broad Institute Genomics Platform"/>
            <consortium name="The Broad Institute Genome Sequencing Center for Infectious Disease"/>
            <person name="Wu L."/>
            <person name="Ma J."/>
        </authorList>
    </citation>
    <scope>NUCLEOTIDE SEQUENCE [LARGE SCALE GENOMIC DNA]</scope>
    <source>
        <strain evidence="3">JCM 17805</strain>
    </source>
</reference>
<feature type="transmembrane region" description="Helical" evidence="1">
    <location>
        <begin position="12"/>
        <end position="35"/>
    </location>
</feature>
<keyword evidence="3" id="KW-1185">Reference proteome</keyword>
<organism evidence="2 3">
    <name type="scientific">Kistimonas scapharcae</name>
    <dbReference type="NCBI Taxonomy" id="1036133"/>
    <lineage>
        <taxon>Bacteria</taxon>
        <taxon>Pseudomonadati</taxon>
        <taxon>Pseudomonadota</taxon>
        <taxon>Gammaproteobacteria</taxon>
        <taxon>Oceanospirillales</taxon>
        <taxon>Endozoicomonadaceae</taxon>
        <taxon>Kistimonas</taxon>
    </lineage>
</organism>
<proteinExistence type="predicted"/>
<accession>A0ABP8VB26</accession>
<dbReference type="RefSeq" id="WP_345199190.1">
    <property type="nucleotide sequence ID" value="NZ_BAABFL010000478.1"/>
</dbReference>
<keyword evidence="1" id="KW-0812">Transmembrane</keyword>
<comment type="caution">
    <text evidence="2">The sequence shown here is derived from an EMBL/GenBank/DDBJ whole genome shotgun (WGS) entry which is preliminary data.</text>
</comment>
<sequence>MIESRTPAHVSYALIALSIPTAFPMLVAVIMAYVYRARTDDALLYAHYTWQIRTFWINLLLAIIGLGLTLLLIGYLILFLNQLYLLYRLVVGWYRLSQERYPVEW</sequence>
<keyword evidence="1" id="KW-1133">Transmembrane helix</keyword>
<evidence type="ECO:0000313" key="2">
    <source>
        <dbReference type="EMBL" id="GAA4652596.1"/>
    </source>
</evidence>
<evidence type="ECO:0000256" key="1">
    <source>
        <dbReference type="SAM" id="Phobius"/>
    </source>
</evidence>
<dbReference type="Proteomes" id="UP001500604">
    <property type="component" value="Unassembled WGS sequence"/>
</dbReference>
<evidence type="ECO:0000313" key="3">
    <source>
        <dbReference type="Proteomes" id="UP001500604"/>
    </source>
</evidence>
<protein>
    <submittedName>
        <fullName evidence="2">Membrane protein</fullName>
    </submittedName>
</protein>
<keyword evidence="1" id="KW-0472">Membrane</keyword>
<gene>
    <name evidence="2" type="ORF">GCM10023116_48800</name>
</gene>